<feature type="coiled-coil region" evidence="1">
    <location>
        <begin position="54"/>
        <end position="81"/>
    </location>
</feature>
<keyword evidence="3" id="KW-1185">Reference proteome</keyword>
<dbReference type="EMBL" id="KN837209">
    <property type="protein sequence ID" value="KIJ33719.1"/>
    <property type="molecule type" value="Genomic_DNA"/>
</dbReference>
<reference evidence="2 3" key="1">
    <citation type="submission" date="2014-06" db="EMBL/GenBank/DDBJ databases">
        <title>Evolutionary Origins and Diversification of the Mycorrhizal Mutualists.</title>
        <authorList>
            <consortium name="DOE Joint Genome Institute"/>
            <consortium name="Mycorrhizal Genomics Consortium"/>
            <person name="Kohler A."/>
            <person name="Kuo A."/>
            <person name="Nagy L.G."/>
            <person name="Floudas D."/>
            <person name="Copeland A."/>
            <person name="Barry K.W."/>
            <person name="Cichocki N."/>
            <person name="Veneault-Fourrey C."/>
            <person name="LaButti K."/>
            <person name="Lindquist E.A."/>
            <person name="Lipzen A."/>
            <person name="Lundell T."/>
            <person name="Morin E."/>
            <person name="Murat C."/>
            <person name="Riley R."/>
            <person name="Ohm R."/>
            <person name="Sun H."/>
            <person name="Tunlid A."/>
            <person name="Henrissat B."/>
            <person name="Grigoriev I.V."/>
            <person name="Hibbett D.S."/>
            <person name="Martin F."/>
        </authorList>
    </citation>
    <scope>NUCLEOTIDE SEQUENCE [LARGE SCALE GENOMIC DNA]</scope>
    <source>
        <strain evidence="2 3">SS14</strain>
    </source>
</reference>
<protein>
    <submittedName>
        <fullName evidence="2">Uncharacterized protein</fullName>
    </submittedName>
</protein>
<dbReference type="HOGENOM" id="CLU_1455259_0_0_1"/>
<evidence type="ECO:0000256" key="1">
    <source>
        <dbReference type="SAM" id="Coils"/>
    </source>
</evidence>
<organism evidence="2 3">
    <name type="scientific">Sphaerobolus stellatus (strain SS14)</name>
    <dbReference type="NCBI Taxonomy" id="990650"/>
    <lineage>
        <taxon>Eukaryota</taxon>
        <taxon>Fungi</taxon>
        <taxon>Dikarya</taxon>
        <taxon>Basidiomycota</taxon>
        <taxon>Agaricomycotina</taxon>
        <taxon>Agaricomycetes</taxon>
        <taxon>Phallomycetidae</taxon>
        <taxon>Geastrales</taxon>
        <taxon>Sphaerobolaceae</taxon>
        <taxon>Sphaerobolus</taxon>
    </lineage>
</organism>
<evidence type="ECO:0000313" key="3">
    <source>
        <dbReference type="Proteomes" id="UP000054279"/>
    </source>
</evidence>
<name>A0A0C9UFY8_SPHS4</name>
<accession>A0A0C9UFY8</accession>
<gene>
    <name evidence="2" type="ORF">M422DRAFT_52336</name>
</gene>
<dbReference type="Proteomes" id="UP000054279">
    <property type="component" value="Unassembled WGS sequence"/>
</dbReference>
<evidence type="ECO:0000313" key="2">
    <source>
        <dbReference type="EMBL" id="KIJ33719.1"/>
    </source>
</evidence>
<dbReference type="AlphaFoldDB" id="A0A0C9UFY8"/>
<sequence length="186" mass="20244">MTRPLTASEHDEVEDIQCAESEESKALKASIAEAKKEMVTAFADLSAKQKAHFVENIAQQKARLAEELKKLEIHLHEAYNIPIPRHLACYSNSAAVSPEQGSSTTPVAIKALSPIKPAKTPVGSSSLNQTNMVVAIGKRKHVKENGLEMPIAGPSKRRKTVLKDAVIDLTLDDAEHFGKNNVIVFV</sequence>
<keyword evidence="1" id="KW-0175">Coiled coil</keyword>
<proteinExistence type="predicted"/>